<dbReference type="GO" id="GO:0006281">
    <property type="term" value="P:DNA repair"/>
    <property type="evidence" value="ECO:0007669"/>
    <property type="project" value="UniProtKB-UniRule"/>
</dbReference>
<accession>A0A6N9TQS5</accession>
<dbReference type="InterPro" id="IPR006171">
    <property type="entry name" value="TOPRIM_dom"/>
</dbReference>
<dbReference type="SUPFAM" id="SSF111304">
    <property type="entry name" value="Recombination protein RecR"/>
    <property type="match status" value="1"/>
</dbReference>
<sequence length="200" mass="21845">MAAALPPALARLVQALTRLPGVGEKTATRMALQVLRWPRAQARELARAVGELHDRIRLCSRCQTFSESDPCPVCADPRRDTTRLCVVEDPGDLLAVEKAGAFRGRYHVLHGVLAPMDGVGPDQLKIRELLERVRAEGVREVILATSPTVAGEATAGYIADLLREMGVEATRIACGIPMGMDIKYADRQTLQKALEARRRA</sequence>
<keyword evidence="3 7" id="KW-0863">Zinc-finger</keyword>
<dbReference type="PROSITE" id="PS50880">
    <property type="entry name" value="TOPRIM"/>
    <property type="match status" value="1"/>
</dbReference>
<dbReference type="CDD" id="cd01025">
    <property type="entry name" value="TOPRIM_recR"/>
    <property type="match status" value="1"/>
</dbReference>
<dbReference type="Gene3D" id="3.40.1360.10">
    <property type="match status" value="1"/>
</dbReference>
<comment type="caution">
    <text evidence="9">The sequence shown here is derived from an EMBL/GenBank/DDBJ whole genome shotgun (WGS) entry which is preliminary data.</text>
</comment>
<dbReference type="Gene3D" id="6.10.250.240">
    <property type="match status" value="1"/>
</dbReference>
<dbReference type="Pfam" id="PF02132">
    <property type="entry name" value="RecR_ZnF"/>
    <property type="match status" value="1"/>
</dbReference>
<reference evidence="9 10" key="1">
    <citation type="submission" date="2020-02" db="EMBL/GenBank/DDBJ databases">
        <title>Comparative genomics of sulfur disproportionating microorganisms.</title>
        <authorList>
            <person name="Ward L.M."/>
            <person name="Bertran E."/>
            <person name="Johnston D.T."/>
        </authorList>
    </citation>
    <scope>NUCLEOTIDE SEQUENCE [LARGE SCALE GENOMIC DNA]</scope>
    <source>
        <strain evidence="9 10">DSM 100025</strain>
    </source>
</reference>
<keyword evidence="4 7" id="KW-0862">Zinc</keyword>
<dbReference type="Gene3D" id="1.10.8.420">
    <property type="entry name" value="RecR Domain 1"/>
    <property type="match status" value="1"/>
</dbReference>
<dbReference type="GO" id="GO:0008270">
    <property type="term" value="F:zinc ion binding"/>
    <property type="evidence" value="ECO:0007669"/>
    <property type="project" value="UniProtKB-KW"/>
</dbReference>
<dbReference type="RefSeq" id="WP_163297952.1">
    <property type="nucleotide sequence ID" value="NZ_JAAGRR010000018.1"/>
</dbReference>
<proteinExistence type="inferred from homology"/>
<organism evidence="9 10">
    <name type="scientific">Dissulfurirhabdus thermomarina</name>
    <dbReference type="NCBI Taxonomy" id="1765737"/>
    <lineage>
        <taxon>Bacteria</taxon>
        <taxon>Deltaproteobacteria</taxon>
        <taxon>Dissulfurirhabdaceae</taxon>
        <taxon>Dissulfurirhabdus</taxon>
    </lineage>
</organism>
<dbReference type="HAMAP" id="MF_00017">
    <property type="entry name" value="RecR"/>
    <property type="match status" value="1"/>
</dbReference>
<dbReference type="Pfam" id="PF21176">
    <property type="entry name" value="RecR_HhH"/>
    <property type="match status" value="1"/>
</dbReference>
<dbReference type="Gene3D" id="3.30.60.80">
    <property type="match status" value="1"/>
</dbReference>
<gene>
    <name evidence="7 9" type="primary">recR</name>
    <name evidence="9" type="ORF">G3N55_02875</name>
</gene>
<keyword evidence="1 7" id="KW-0479">Metal-binding</keyword>
<dbReference type="GO" id="GO:0006310">
    <property type="term" value="P:DNA recombination"/>
    <property type="evidence" value="ECO:0007669"/>
    <property type="project" value="UniProtKB-UniRule"/>
</dbReference>
<dbReference type="InterPro" id="IPR023627">
    <property type="entry name" value="Rcmb_RecR"/>
</dbReference>
<dbReference type="Pfam" id="PF21175">
    <property type="entry name" value="RecR_C"/>
    <property type="match status" value="1"/>
</dbReference>
<dbReference type="EMBL" id="JAAGRR010000018">
    <property type="protein sequence ID" value="NDY41797.1"/>
    <property type="molecule type" value="Genomic_DNA"/>
</dbReference>
<dbReference type="PANTHER" id="PTHR30446">
    <property type="entry name" value="RECOMBINATION PROTEIN RECR"/>
    <property type="match status" value="1"/>
</dbReference>
<dbReference type="InterPro" id="IPR000093">
    <property type="entry name" value="DNA_Rcmb_RecR"/>
</dbReference>
<comment type="similarity">
    <text evidence="7">Belongs to the RecR family.</text>
</comment>
<evidence type="ECO:0000256" key="2">
    <source>
        <dbReference type="ARBA" id="ARBA00022763"/>
    </source>
</evidence>
<keyword evidence="2 7" id="KW-0227">DNA damage</keyword>
<dbReference type="PANTHER" id="PTHR30446:SF0">
    <property type="entry name" value="RECOMBINATION PROTEIN RECR"/>
    <property type="match status" value="1"/>
</dbReference>
<dbReference type="InterPro" id="IPR034137">
    <property type="entry name" value="TOPRIM_RecR"/>
</dbReference>
<dbReference type="SMART" id="SM00493">
    <property type="entry name" value="TOPRIM"/>
    <property type="match status" value="1"/>
</dbReference>
<evidence type="ECO:0000259" key="8">
    <source>
        <dbReference type="PROSITE" id="PS50880"/>
    </source>
</evidence>
<dbReference type="GO" id="GO:0003677">
    <property type="term" value="F:DNA binding"/>
    <property type="evidence" value="ECO:0007669"/>
    <property type="project" value="UniProtKB-UniRule"/>
</dbReference>
<evidence type="ECO:0000256" key="5">
    <source>
        <dbReference type="ARBA" id="ARBA00023172"/>
    </source>
</evidence>
<dbReference type="AlphaFoldDB" id="A0A6N9TQS5"/>
<keyword evidence="6 7" id="KW-0234">DNA repair</keyword>
<evidence type="ECO:0000256" key="4">
    <source>
        <dbReference type="ARBA" id="ARBA00022833"/>
    </source>
</evidence>
<dbReference type="Proteomes" id="UP000469346">
    <property type="component" value="Unassembled WGS sequence"/>
</dbReference>
<protein>
    <recommendedName>
        <fullName evidence="7">Recombination protein RecR</fullName>
    </recommendedName>
</protein>
<dbReference type="NCBIfam" id="TIGR00615">
    <property type="entry name" value="recR"/>
    <property type="match status" value="1"/>
</dbReference>
<name>A0A6N9TQS5_DISTH</name>
<evidence type="ECO:0000256" key="3">
    <source>
        <dbReference type="ARBA" id="ARBA00022771"/>
    </source>
</evidence>
<dbReference type="PROSITE" id="PS01300">
    <property type="entry name" value="RECR"/>
    <property type="match status" value="1"/>
</dbReference>
<evidence type="ECO:0000313" key="10">
    <source>
        <dbReference type="Proteomes" id="UP000469346"/>
    </source>
</evidence>
<evidence type="ECO:0000256" key="6">
    <source>
        <dbReference type="ARBA" id="ARBA00023204"/>
    </source>
</evidence>
<evidence type="ECO:0000256" key="7">
    <source>
        <dbReference type="HAMAP-Rule" id="MF_00017"/>
    </source>
</evidence>
<dbReference type="InterPro" id="IPR015967">
    <property type="entry name" value="Rcmb_RecR_Znf"/>
</dbReference>
<dbReference type="Pfam" id="PF13662">
    <property type="entry name" value="Toprim_4"/>
    <property type="match status" value="1"/>
</dbReference>
<feature type="zinc finger region" description="C4-type" evidence="7">
    <location>
        <begin position="59"/>
        <end position="74"/>
    </location>
</feature>
<evidence type="ECO:0000256" key="1">
    <source>
        <dbReference type="ARBA" id="ARBA00022723"/>
    </source>
</evidence>
<keyword evidence="5 7" id="KW-0233">DNA recombination</keyword>
<evidence type="ECO:0000313" key="9">
    <source>
        <dbReference type="EMBL" id="NDY41797.1"/>
    </source>
</evidence>
<feature type="domain" description="Toprim" evidence="8">
    <location>
        <begin position="82"/>
        <end position="177"/>
    </location>
</feature>
<keyword evidence="10" id="KW-1185">Reference proteome</keyword>
<comment type="function">
    <text evidence="7">May play a role in DNA repair. It seems to be involved in an RecBC-independent recombinational process of DNA repair. It may act with RecF and RecO.</text>
</comment>